<dbReference type="Proteomes" id="UP000184315">
    <property type="component" value="Unassembled WGS sequence"/>
</dbReference>
<dbReference type="PROSITE" id="PS50905">
    <property type="entry name" value="FERRITIN_LIKE"/>
    <property type="match status" value="1"/>
</dbReference>
<dbReference type="EMBL" id="CZDF01000180">
    <property type="protein sequence ID" value="CUR35759.1"/>
    <property type="molecule type" value="Genomic_DNA"/>
</dbReference>
<dbReference type="InterPro" id="IPR052753">
    <property type="entry name" value="Rbr2/Nigerythrin"/>
</dbReference>
<dbReference type="GO" id="GO:0016491">
    <property type="term" value="F:oxidoreductase activity"/>
    <property type="evidence" value="ECO:0007669"/>
    <property type="project" value="InterPro"/>
</dbReference>
<dbReference type="OrthoDB" id="9799749at2"/>
<reference evidence="3" key="1">
    <citation type="submission" date="2015-10" db="EMBL/GenBank/DDBJ databases">
        <authorList>
            <person name="Regsiter A."/>
            <person name="william w."/>
        </authorList>
    </citation>
    <scope>NUCLEOTIDE SEQUENCE [LARGE SCALE GENOMIC DNA]</scope>
</reference>
<dbReference type="PANTHER" id="PTHR33746">
    <property type="entry name" value="RUBRERYTHRIN"/>
    <property type="match status" value="1"/>
</dbReference>
<protein>
    <submittedName>
        <fullName evidence="2">Putative Rubrerythrin subfamily</fullName>
    </submittedName>
</protein>
<feature type="domain" description="Ferritin-like diiron" evidence="1">
    <location>
        <begin position="55"/>
        <end position="198"/>
    </location>
</feature>
<dbReference type="InterPro" id="IPR009040">
    <property type="entry name" value="Ferritin-like_diiron"/>
</dbReference>
<proteinExistence type="predicted"/>
<organism evidence="2 3">
    <name type="scientific">Planktothrix tepida PCC 9214</name>
    <dbReference type="NCBI Taxonomy" id="671072"/>
    <lineage>
        <taxon>Bacteria</taxon>
        <taxon>Bacillati</taxon>
        <taxon>Cyanobacteriota</taxon>
        <taxon>Cyanophyceae</taxon>
        <taxon>Oscillatoriophycideae</taxon>
        <taxon>Oscillatoriales</taxon>
        <taxon>Microcoleaceae</taxon>
        <taxon>Planktothrix</taxon>
    </lineage>
</organism>
<dbReference type="InterPro" id="IPR003251">
    <property type="entry name" value="Rr_diiron-bd_dom"/>
</dbReference>
<dbReference type="InterPro" id="IPR009078">
    <property type="entry name" value="Ferritin-like_SF"/>
</dbReference>
<dbReference type="SUPFAM" id="SSF57802">
    <property type="entry name" value="Rubredoxin-like"/>
    <property type="match status" value="1"/>
</dbReference>
<dbReference type="InterPro" id="IPR012347">
    <property type="entry name" value="Ferritin-like"/>
</dbReference>
<dbReference type="Pfam" id="PF02915">
    <property type="entry name" value="Rubrerythrin"/>
    <property type="match status" value="1"/>
</dbReference>
<dbReference type="CDD" id="cd01041">
    <property type="entry name" value="Rubrerythrin"/>
    <property type="match status" value="1"/>
</dbReference>
<evidence type="ECO:0000313" key="2">
    <source>
        <dbReference type="EMBL" id="CUR35759.1"/>
    </source>
</evidence>
<dbReference type="SUPFAM" id="SSF47240">
    <property type="entry name" value="Ferritin-like"/>
    <property type="match status" value="1"/>
</dbReference>
<evidence type="ECO:0000259" key="1">
    <source>
        <dbReference type="PROSITE" id="PS50905"/>
    </source>
</evidence>
<name>A0A1J1LTN5_9CYAN</name>
<sequence length="236" mass="25621">MNYSLNLRSLFRPTVSIVTVTLLSGLSLVGCNSNQPTVKTVPATPQIQNSVTPSNNTSSATLKNLQAAYNGESNAHARYLAFSQKATDEGYLQVAALFQAAADAEAIHAANHGAVIRKLGVTPEAKIETPTVKSTAENLQEAIKGESYERHTMYPQFIEQARAEGNQDAVVTFTYAIDAEKQHANLYTQAKDNLGQWQEAKMTFYVCPQCGYTTNTLGFTNCPDCNTAENLFLSVA</sequence>
<dbReference type="STRING" id="671072.PL9214720029"/>
<dbReference type="GO" id="GO:0046872">
    <property type="term" value="F:metal ion binding"/>
    <property type="evidence" value="ECO:0007669"/>
    <property type="project" value="InterPro"/>
</dbReference>
<dbReference type="Gene3D" id="1.20.1260.10">
    <property type="match status" value="1"/>
</dbReference>
<evidence type="ECO:0000313" key="3">
    <source>
        <dbReference type="Proteomes" id="UP000184315"/>
    </source>
</evidence>
<dbReference type="PANTHER" id="PTHR33746:SF4">
    <property type="entry name" value="RUBRERYTHRIN"/>
    <property type="match status" value="1"/>
</dbReference>
<dbReference type="AlphaFoldDB" id="A0A1J1LTN5"/>
<dbReference type="RefSeq" id="WP_072722682.1">
    <property type="nucleotide sequence ID" value="NZ_LN889817.1"/>
</dbReference>
<gene>
    <name evidence="2" type="ORF">PL9214720029</name>
</gene>
<keyword evidence="3" id="KW-1185">Reference proteome</keyword>
<accession>A0A1J1LTN5</accession>